<accession>A0A6A6G0Z2</accession>
<dbReference type="PANTHER" id="PTHR12532:SF0">
    <property type="entry name" value="TRANSLATIONAL ACTIVATOR OF CYTOCHROME C OXIDASE 1"/>
    <property type="match status" value="1"/>
</dbReference>
<evidence type="ECO:0000259" key="3">
    <source>
        <dbReference type="Pfam" id="PF01709"/>
    </source>
</evidence>
<dbReference type="InterPro" id="IPR048300">
    <property type="entry name" value="TACO1_YebC-like_2nd/3rd_dom"/>
</dbReference>
<evidence type="ECO:0000313" key="6">
    <source>
        <dbReference type="Proteomes" id="UP000799538"/>
    </source>
</evidence>
<evidence type="ECO:0000256" key="2">
    <source>
        <dbReference type="ARBA" id="ARBA00008724"/>
    </source>
</evidence>
<dbReference type="Gene3D" id="1.10.10.200">
    <property type="match status" value="1"/>
</dbReference>
<dbReference type="InterPro" id="IPR029072">
    <property type="entry name" value="YebC-like"/>
</dbReference>
<dbReference type="GO" id="GO:0005739">
    <property type="term" value="C:mitochondrion"/>
    <property type="evidence" value="ECO:0007669"/>
    <property type="project" value="UniProtKB-SubCell"/>
</dbReference>
<feature type="domain" description="TACO1/YebC-like N-terminal" evidence="4">
    <location>
        <begin position="39"/>
        <end position="110"/>
    </location>
</feature>
<protein>
    <submittedName>
        <fullName evidence="5">Transcriptional regulator TACO1-like protein</fullName>
    </submittedName>
</protein>
<evidence type="ECO:0000313" key="5">
    <source>
        <dbReference type="EMBL" id="KAF2219392.1"/>
    </source>
</evidence>
<dbReference type="EMBL" id="ML992517">
    <property type="protein sequence ID" value="KAF2219392.1"/>
    <property type="molecule type" value="Genomic_DNA"/>
</dbReference>
<dbReference type="InterPro" id="IPR017856">
    <property type="entry name" value="Integrase-like_N"/>
</dbReference>
<dbReference type="PANTHER" id="PTHR12532">
    <property type="entry name" value="TRANSLATIONAL ACTIVATOR OF CYTOCHROME C OXIDASE 1"/>
    <property type="match status" value="1"/>
</dbReference>
<keyword evidence="6" id="KW-1185">Reference proteome</keyword>
<dbReference type="InterPro" id="IPR002876">
    <property type="entry name" value="Transcrip_reg_TACO1-like"/>
</dbReference>
<dbReference type="Pfam" id="PF01709">
    <property type="entry name" value="Transcrip_reg"/>
    <property type="match status" value="1"/>
</dbReference>
<dbReference type="HAMAP" id="MF_00693">
    <property type="entry name" value="Transcrip_reg_TACO1"/>
    <property type="match status" value="1"/>
</dbReference>
<dbReference type="InterPro" id="IPR026564">
    <property type="entry name" value="Transcrip_reg_TACO1-like_dom3"/>
</dbReference>
<reference evidence="6" key="1">
    <citation type="journal article" date="2020" name="Stud. Mycol.">
        <title>101 Dothideomycetes genomes: A test case for predicting lifestyles and emergence of pathogens.</title>
        <authorList>
            <person name="Haridas S."/>
            <person name="Albert R."/>
            <person name="Binder M."/>
            <person name="Bloem J."/>
            <person name="LaButti K."/>
            <person name="Salamov A."/>
            <person name="Andreopoulos B."/>
            <person name="Baker S."/>
            <person name="Barry K."/>
            <person name="Bills G."/>
            <person name="Bluhm B."/>
            <person name="Cannon C."/>
            <person name="Castanera R."/>
            <person name="Culley D."/>
            <person name="Daum C."/>
            <person name="Ezra D."/>
            <person name="Gonzalez J."/>
            <person name="Henrissat B."/>
            <person name="Kuo A."/>
            <person name="Liang C."/>
            <person name="Lipzen A."/>
            <person name="Lutzoni F."/>
            <person name="Magnuson J."/>
            <person name="Mondo S."/>
            <person name="Nolan M."/>
            <person name="Ohm R."/>
            <person name="Pangilinan J."/>
            <person name="Park H.-J."/>
            <person name="Ramirez L."/>
            <person name="Alfaro M."/>
            <person name="Sun H."/>
            <person name="Tritt A."/>
            <person name="Yoshinaga Y."/>
            <person name="Zwiers L.-H."/>
            <person name="Turgeon B."/>
            <person name="Goodwin S."/>
            <person name="Spatafora J."/>
            <person name="Crous P."/>
            <person name="Grigoriev I."/>
        </authorList>
    </citation>
    <scope>NUCLEOTIDE SEQUENCE [LARGE SCALE GENOMIC DNA]</scope>
    <source>
        <strain evidence="6">CECT 20119</strain>
    </source>
</reference>
<evidence type="ECO:0000256" key="1">
    <source>
        <dbReference type="ARBA" id="ARBA00004173"/>
    </source>
</evidence>
<evidence type="ECO:0000259" key="4">
    <source>
        <dbReference type="Pfam" id="PF20772"/>
    </source>
</evidence>
<dbReference type="Pfam" id="PF20772">
    <property type="entry name" value="TACO1_YebC_N"/>
    <property type="match status" value="1"/>
</dbReference>
<dbReference type="Gene3D" id="3.30.70.980">
    <property type="match status" value="2"/>
</dbReference>
<name>A0A6A6G0Z2_9PEZI</name>
<dbReference type="SUPFAM" id="SSF75625">
    <property type="entry name" value="YebC-like"/>
    <property type="match status" value="1"/>
</dbReference>
<organism evidence="5 6">
    <name type="scientific">Elsinoe ampelina</name>
    <dbReference type="NCBI Taxonomy" id="302913"/>
    <lineage>
        <taxon>Eukaryota</taxon>
        <taxon>Fungi</taxon>
        <taxon>Dikarya</taxon>
        <taxon>Ascomycota</taxon>
        <taxon>Pezizomycotina</taxon>
        <taxon>Dothideomycetes</taxon>
        <taxon>Dothideomycetidae</taxon>
        <taxon>Myriangiales</taxon>
        <taxon>Elsinoaceae</taxon>
        <taxon>Elsinoe</taxon>
    </lineage>
</organism>
<dbReference type="InterPro" id="IPR049083">
    <property type="entry name" value="TACO1_YebC_N"/>
</dbReference>
<comment type="similarity">
    <text evidence="2">Belongs to the TACO1 family.</text>
</comment>
<sequence length="295" mass="32095">MTRSVLHLLAPCRSRVQCNSVALRPRGFHHSAITFSGHSRWSTIKHDKAKNDASKNKQRSQFAHEIATASKFFGPDPNANPRLADLIVKAKKNGFAKQSIEAAIARGQGKSATGAALEALTIEAIMPGNVGVVIDCETDSRARTLQNLRLVIKRHGGAASPSSYLFKKIGKTTFEEKEGMDADHVLETALEAGVLDVEEDADGRVVVLSEPNETRADGEAISKALGLEISRSEVVWAPNEDTVVQVDDADIAGNFCKFVEDLQNEDSTVQGVYMNITRGKIEDEAWEDLQSKVNV</sequence>
<dbReference type="FunFam" id="1.10.10.200:FF:000002">
    <property type="entry name" value="Probable transcriptional regulatory protein CLM62_37755"/>
    <property type="match status" value="1"/>
</dbReference>
<comment type="subcellular location">
    <subcellularLocation>
        <location evidence="1">Mitochondrion</location>
    </subcellularLocation>
</comment>
<dbReference type="Proteomes" id="UP000799538">
    <property type="component" value="Unassembled WGS sequence"/>
</dbReference>
<proteinExistence type="inferred from homology"/>
<dbReference type="AlphaFoldDB" id="A0A6A6G0Z2"/>
<feature type="domain" description="TACO1/YebC-like second and third" evidence="3">
    <location>
        <begin position="118"/>
        <end position="276"/>
    </location>
</feature>
<dbReference type="OrthoDB" id="2017544at2759"/>
<gene>
    <name evidence="5" type="ORF">BDZ85DRAFT_268926</name>
</gene>